<accession>A0A3S0WGQ5</accession>
<dbReference type="GO" id="GO:0004888">
    <property type="term" value="F:transmembrane signaling receptor activity"/>
    <property type="evidence" value="ECO:0007669"/>
    <property type="project" value="InterPro"/>
</dbReference>
<dbReference type="AlphaFoldDB" id="A0A3S0WGQ5"/>
<dbReference type="RefSeq" id="WP_126658741.1">
    <property type="nucleotide sequence ID" value="NZ_RYYR01000009.1"/>
</dbReference>
<dbReference type="PANTHER" id="PTHR32089:SF112">
    <property type="entry name" value="LYSOZYME-LIKE PROTEIN-RELATED"/>
    <property type="match status" value="1"/>
</dbReference>
<comment type="caution">
    <text evidence="6">The sequence shown here is derived from an EMBL/GenBank/DDBJ whole genome shotgun (WGS) entry which is preliminary data.</text>
</comment>
<reference evidence="6 7" key="1">
    <citation type="submission" date="2018-12" db="EMBL/GenBank/DDBJ databases">
        <title>Lysinibacillus antri sp. nov., isolated from a cave soil.</title>
        <authorList>
            <person name="Narsing Rao M.P."/>
            <person name="Zhang H."/>
            <person name="Dong Z.-Y."/>
            <person name="Niu X.-K."/>
            <person name="Zhang K."/>
            <person name="Fang B.-Z."/>
            <person name="Kang Y.-Q."/>
            <person name="Xiao M."/>
            <person name="Li W.-J."/>
        </authorList>
    </citation>
    <scope>NUCLEOTIDE SEQUENCE [LARGE SCALE GENOMIC DNA]</scope>
    <source>
        <strain evidence="6 7">SYSU K30002</strain>
    </source>
</reference>
<dbReference type="GO" id="GO:0007165">
    <property type="term" value="P:signal transduction"/>
    <property type="evidence" value="ECO:0007669"/>
    <property type="project" value="UniProtKB-KW"/>
</dbReference>
<comment type="similarity">
    <text evidence="2">Belongs to the methyl-accepting chemotaxis (MCP) protein family.</text>
</comment>
<dbReference type="SMART" id="SM00283">
    <property type="entry name" value="MA"/>
    <property type="match status" value="1"/>
</dbReference>
<protein>
    <submittedName>
        <fullName evidence="6">Chemotaxis protein</fullName>
    </submittedName>
</protein>
<name>A0A3S0WGQ5_9BACI</name>
<evidence type="ECO:0000259" key="5">
    <source>
        <dbReference type="PROSITE" id="PS50111"/>
    </source>
</evidence>
<dbReference type="Pfam" id="PF00015">
    <property type="entry name" value="MCPsignal"/>
    <property type="match status" value="1"/>
</dbReference>
<gene>
    <name evidence="6" type="ORF">EK386_08530</name>
</gene>
<evidence type="ECO:0000256" key="1">
    <source>
        <dbReference type="ARBA" id="ARBA00023224"/>
    </source>
</evidence>
<dbReference type="PROSITE" id="PS50111">
    <property type="entry name" value="CHEMOTAXIS_TRANSDUC_2"/>
    <property type="match status" value="1"/>
</dbReference>
<dbReference type="InterPro" id="IPR004089">
    <property type="entry name" value="MCPsignal_dom"/>
</dbReference>
<dbReference type="InterPro" id="IPR004090">
    <property type="entry name" value="Chemotax_Me-accpt_rcpt"/>
</dbReference>
<dbReference type="Gene3D" id="1.10.287.950">
    <property type="entry name" value="Methyl-accepting chemotaxis protein"/>
    <property type="match status" value="1"/>
</dbReference>
<dbReference type="EMBL" id="RYYR01000009">
    <property type="protein sequence ID" value="RUL53602.1"/>
    <property type="molecule type" value="Genomic_DNA"/>
</dbReference>
<dbReference type="PANTHER" id="PTHR32089">
    <property type="entry name" value="METHYL-ACCEPTING CHEMOTAXIS PROTEIN MCPB"/>
    <property type="match status" value="1"/>
</dbReference>
<keyword evidence="7" id="KW-1185">Reference proteome</keyword>
<keyword evidence="4" id="KW-0175">Coiled coil</keyword>
<dbReference type="GO" id="GO:0016020">
    <property type="term" value="C:membrane"/>
    <property type="evidence" value="ECO:0007669"/>
    <property type="project" value="InterPro"/>
</dbReference>
<evidence type="ECO:0000256" key="4">
    <source>
        <dbReference type="SAM" id="Coils"/>
    </source>
</evidence>
<evidence type="ECO:0000313" key="6">
    <source>
        <dbReference type="EMBL" id="RUL53602.1"/>
    </source>
</evidence>
<keyword evidence="1 3" id="KW-0807">Transducer</keyword>
<sequence length="315" mass="35501">MLSIFNSNKEEIELFKKKIDELNSKLDEKEHAFQIFLNELHKELVSTIEQHDKVNNQHTVLGEMVKDILNEFNRVEESTVESNEISDIALEKGEQLIEASKQMVNVSEVSKDAVLAVEDLIGKLGAESKKTSDNMNVLSERSKQIEDIVKVISDISNQTNLLALNASIEAARAGEHGKGFAVVADEVRKLAESTKSSTEDIVNLTKETQSQILRVYDNTKNNMKMIEQGVKTSLETSDQIHSLIKMIANVQNDMHELLTYIKNQKASNQDVLNNFKKSTTIFDNTNKVLTSHIEESDIVTEKLLEAVNKVKKYPN</sequence>
<organism evidence="6 7">
    <name type="scientific">Lysinibacillus antri</name>
    <dbReference type="NCBI Taxonomy" id="2498145"/>
    <lineage>
        <taxon>Bacteria</taxon>
        <taxon>Bacillati</taxon>
        <taxon>Bacillota</taxon>
        <taxon>Bacilli</taxon>
        <taxon>Bacillales</taxon>
        <taxon>Bacillaceae</taxon>
        <taxon>Lysinibacillus</taxon>
    </lineage>
</organism>
<feature type="coiled-coil region" evidence="4">
    <location>
        <begin position="5"/>
        <end position="57"/>
    </location>
</feature>
<dbReference type="SUPFAM" id="SSF58104">
    <property type="entry name" value="Methyl-accepting chemotaxis protein (MCP) signaling domain"/>
    <property type="match status" value="1"/>
</dbReference>
<evidence type="ECO:0000256" key="2">
    <source>
        <dbReference type="ARBA" id="ARBA00029447"/>
    </source>
</evidence>
<dbReference type="Proteomes" id="UP000287910">
    <property type="component" value="Unassembled WGS sequence"/>
</dbReference>
<proteinExistence type="inferred from homology"/>
<evidence type="ECO:0000313" key="7">
    <source>
        <dbReference type="Proteomes" id="UP000287910"/>
    </source>
</evidence>
<dbReference type="PRINTS" id="PR00260">
    <property type="entry name" value="CHEMTRNSDUCR"/>
</dbReference>
<evidence type="ECO:0000256" key="3">
    <source>
        <dbReference type="PROSITE-ProRule" id="PRU00284"/>
    </source>
</evidence>
<dbReference type="GO" id="GO:0006935">
    <property type="term" value="P:chemotaxis"/>
    <property type="evidence" value="ECO:0007669"/>
    <property type="project" value="InterPro"/>
</dbReference>
<feature type="domain" description="Methyl-accepting transducer" evidence="5">
    <location>
        <begin position="70"/>
        <end position="279"/>
    </location>
</feature>